<evidence type="ECO:0000313" key="4">
    <source>
        <dbReference type="Proteomes" id="UP000018208"/>
    </source>
</evidence>
<evidence type="ECO:0000313" key="2">
    <source>
        <dbReference type="EMBL" id="EST41670.1"/>
    </source>
</evidence>
<name>V6LB67_9EUKA</name>
<organism evidence="2">
    <name type="scientific">Spironucleus salmonicida</name>
    <dbReference type="NCBI Taxonomy" id="348837"/>
    <lineage>
        <taxon>Eukaryota</taxon>
        <taxon>Metamonada</taxon>
        <taxon>Diplomonadida</taxon>
        <taxon>Hexamitidae</taxon>
        <taxon>Hexamitinae</taxon>
        <taxon>Spironucleus</taxon>
    </lineage>
</organism>
<proteinExistence type="predicted"/>
<gene>
    <name evidence="2" type="ORF">SS50377_18758</name>
    <name evidence="3" type="ORF">SS50377_23156</name>
</gene>
<dbReference type="InterPro" id="IPR000608">
    <property type="entry name" value="UBC"/>
</dbReference>
<dbReference type="InterPro" id="IPR050113">
    <property type="entry name" value="Ub_conjugating_enzyme"/>
</dbReference>
<protein>
    <submittedName>
        <fullName evidence="2">Ubiquitin-conjugating enzyme E2</fullName>
    </submittedName>
</protein>
<reference evidence="2 3" key="1">
    <citation type="journal article" date="2014" name="PLoS Genet.">
        <title>The Genome of Spironucleus salmonicida Highlights a Fish Pathogen Adapted to Fluctuating Environments.</title>
        <authorList>
            <person name="Xu F."/>
            <person name="Jerlstrom-Hultqvist J."/>
            <person name="Einarsson E."/>
            <person name="Astvaldsson A."/>
            <person name="Svard S.G."/>
            <person name="Andersson J.O."/>
        </authorList>
    </citation>
    <scope>NUCLEOTIDE SEQUENCE</scope>
    <source>
        <strain evidence="3">ATCC 50377</strain>
    </source>
</reference>
<evidence type="ECO:0000313" key="3">
    <source>
        <dbReference type="EMBL" id="KAH0575521.1"/>
    </source>
</evidence>
<evidence type="ECO:0000259" key="1">
    <source>
        <dbReference type="PROSITE" id="PS50127"/>
    </source>
</evidence>
<keyword evidence="4" id="KW-1185">Reference proteome</keyword>
<dbReference type="InterPro" id="IPR016135">
    <property type="entry name" value="UBQ-conjugating_enzyme/RWD"/>
</dbReference>
<dbReference type="Proteomes" id="UP000018208">
    <property type="component" value="Unassembled WGS sequence"/>
</dbReference>
<dbReference type="EMBL" id="KI546168">
    <property type="protein sequence ID" value="EST41670.1"/>
    <property type="molecule type" value="Genomic_DNA"/>
</dbReference>
<dbReference type="SUPFAM" id="SSF54495">
    <property type="entry name" value="UBC-like"/>
    <property type="match status" value="1"/>
</dbReference>
<dbReference type="PROSITE" id="PS50127">
    <property type="entry name" value="UBC_2"/>
    <property type="match status" value="1"/>
</dbReference>
<dbReference type="VEuPathDB" id="GiardiaDB:SS50377_23156"/>
<accession>V6LB67</accession>
<dbReference type="CDD" id="cd23799">
    <property type="entry name" value="UBCc_UBE2J"/>
    <property type="match status" value="1"/>
</dbReference>
<feature type="domain" description="UBC core" evidence="1">
    <location>
        <begin position="6"/>
        <end position="161"/>
    </location>
</feature>
<dbReference type="EMBL" id="AUWU02000003">
    <property type="protein sequence ID" value="KAH0575521.1"/>
    <property type="molecule type" value="Genomic_DNA"/>
</dbReference>
<dbReference type="SMART" id="SM00212">
    <property type="entry name" value="UBCc"/>
    <property type="match status" value="1"/>
</dbReference>
<dbReference type="AlphaFoldDB" id="V6LB67"/>
<reference evidence="3" key="2">
    <citation type="submission" date="2020-12" db="EMBL/GenBank/DDBJ databases">
        <title>New Spironucleus salmonicida genome in near-complete chromosomes.</title>
        <authorList>
            <person name="Xu F."/>
            <person name="Kurt Z."/>
            <person name="Jimenez-Gonzalez A."/>
            <person name="Astvaldsson A."/>
            <person name="Andersson J.O."/>
            <person name="Svard S.G."/>
        </authorList>
    </citation>
    <scope>NUCLEOTIDE SEQUENCE</scope>
    <source>
        <strain evidence="3">ATCC 50377</strain>
    </source>
</reference>
<dbReference type="OrthoDB" id="1158011at2759"/>
<dbReference type="Gene3D" id="3.10.110.10">
    <property type="entry name" value="Ubiquitin Conjugating Enzyme"/>
    <property type="match status" value="1"/>
</dbReference>
<sequence>MPDLPENPKIIMRQLKAVQQANDPNYKIWIPDKDNMLDIHFSVRGPLNTEYQGGAYHGQLLLPKEYPFRAPHVRMITPSGRFETNTNICFSFTAFHPEQWSPAVGFGPIIIGLQSLFQEYKERAVGMISNPSQSEIKKCVETSQSFSCPKCAISHVGMFKAPVESIENKKD</sequence>
<dbReference type="PANTHER" id="PTHR24067">
    <property type="entry name" value="UBIQUITIN-CONJUGATING ENZYME E2"/>
    <property type="match status" value="1"/>
</dbReference>
<dbReference type="Pfam" id="PF00179">
    <property type="entry name" value="UQ_con"/>
    <property type="match status" value="1"/>
</dbReference>